<accession>A0A644Z7L5</accession>
<proteinExistence type="predicted"/>
<dbReference type="AlphaFoldDB" id="A0A644Z7L5"/>
<organism evidence="2">
    <name type="scientific">bioreactor metagenome</name>
    <dbReference type="NCBI Taxonomy" id="1076179"/>
    <lineage>
        <taxon>unclassified sequences</taxon>
        <taxon>metagenomes</taxon>
        <taxon>ecological metagenomes</taxon>
    </lineage>
</organism>
<feature type="region of interest" description="Disordered" evidence="1">
    <location>
        <begin position="1"/>
        <end position="54"/>
    </location>
</feature>
<dbReference type="EMBL" id="VSSQ01007670">
    <property type="protein sequence ID" value="MPM36629.1"/>
    <property type="molecule type" value="Genomic_DNA"/>
</dbReference>
<reference evidence="2" key="1">
    <citation type="submission" date="2019-08" db="EMBL/GenBank/DDBJ databases">
        <authorList>
            <person name="Kucharzyk K."/>
            <person name="Murdoch R.W."/>
            <person name="Higgins S."/>
            <person name="Loffler F."/>
        </authorList>
    </citation>
    <scope>NUCLEOTIDE SEQUENCE</scope>
</reference>
<sequence length="118" mass="11265">MAGCGGPGSDADPGGGLTGEASARQRGAGQQDLALGEIHRGGAEVGHDVPAAGAGEVEHVSSGVLPVEVFGTLELVAQCEGASVEAEGRGRVGGLGAGGIVGEPGRLGQVGSVRAEAQ</sequence>
<comment type="caution">
    <text evidence="2">The sequence shown here is derived from an EMBL/GenBank/DDBJ whole genome shotgun (WGS) entry which is preliminary data.</text>
</comment>
<feature type="compositionally biased region" description="Gly residues" evidence="1">
    <location>
        <begin position="1"/>
        <end position="18"/>
    </location>
</feature>
<protein>
    <submittedName>
        <fullName evidence="2">Uncharacterized protein</fullName>
    </submittedName>
</protein>
<name>A0A644Z7L5_9ZZZZ</name>
<evidence type="ECO:0000256" key="1">
    <source>
        <dbReference type="SAM" id="MobiDB-lite"/>
    </source>
</evidence>
<feature type="compositionally biased region" description="Basic and acidic residues" evidence="1">
    <location>
        <begin position="37"/>
        <end position="47"/>
    </location>
</feature>
<gene>
    <name evidence="2" type="ORF">SDC9_83228</name>
</gene>
<evidence type="ECO:0000313" key="2">
    <source>
        <dbReference type="EMBL" id="MPM36629.1"/>
    </source>
</evidence>